<sequence length="482" mass="54116">MHKVTMIHIHRHLLALSVYLPLSSSSSSSLLQFSSPLSRSNDLISLRQQDQRRLQQQQRRQESYCSAYSATAAFVTSLGGRGVNGVNLIGKEGHIFGSFHSPHPPSCYHRLDQKCFVKTNDASSIDTTTTSDLKYIGGEYAGVYSTHSSLTGKLIPVPDHYVPAAMKEWDMVPAYFEFLLSDELLPEEQQKEKEVSNIISFKRRTATILPEVGCGIDNLDVMSNVDTTILGQPDQKEGNGMVHIFGDEEKIMTFDKNSPSLSRKDKDLPRKRIETIFYLPIPNDEDNQDGGKDEEGKTQQRFRVAFDILPTEGAIHDKIILSLEHPFPDGLFGVNKKKNVAGLVDGGGLDGRTVSTLIGRDILNYAKSLHNEDEEEMEGKITVEDLVGTWKRLGETQEEGKLNTTAEDWKAVTTFFLPGNVLIRSGVARDDDNCWQVEVSHVDTSRKEEKARRIVVRRTYDMEQGNMISEDGTPEYFVEEKL</sequence>
<evidence type="ECO:0000256" key="1">
    <source>
        <dbReference type="SAM" id="SignalP"/>
    </source>
</evidence>
<keyword evidence="1" id="KW-0732">Signal</keyword>
<organism evidence="2">
    <name type="scientific">Ditylum brightwellii</name>
    <dbReference type="NCBI Taxonomy" id="49249"/>
    <lineage>
        <taxon>Eukaryota</taxon>
        <taxon>Sar</taxon>
        <taxon>Stramenopiles</taxon>
        <taxon>Ochrophyta</taxon>
        <taxon>Bacillariophyta</taxon>
        <taxon>Mediophyceae</taxon>
        <taxon>Lithodesmiophycidae</taxon>
        <taxon>Lithodesmiales</taxon>
        <taxon>Lithodesmiaceae</taxon>
        <taxon>Ditylum</taxon>
    </lineage>
</organism>
<proteinExistence type="predicted"/>
<evidence type="ECO:0000313" key="2">
    <source>
        <dbReference type="EMBL" id="CAE4668698.1"/>
    </source>
</evidence>
<dbReference type="AlphaFoldDB" id="A0A7S4T8A5"/>
<gene>
    <name evidence="2" type="ORF">DBRI00130_LOCUS44028</name>
</gene>
<accession>A0A7S4T8A5</accession>
<feature type="signal peptide" evidence="1">
    <location>
        <begin position="1"/>
        <end position="25"/>
    </location>
</feature>
<reference evidence="2" key="1">
    <citation type="submission" date="2021-01" db="EMBL/GenBank/DDBJ databases">
        <authorList>
            <person name="Corre E."/>
            <person name="Pelletier E."/>
            <person name="Niang G."/>
            <person name="Scheremetjew M."/>
            <person name="Finn R."/>
            <person name="Kale V."/>
            <person name="Holt S."/>
            <person name="Cochrane G."/>
            <person name="Meng A."/>
            <person name="Brown T."/>
            <person name="Cohen L."/>
        </authorList>
    </citation>
    <scope>NUCLEOTIDE SEQUENCE</scope>
    <source>
        <strain evidence="2">GSO104</strain>
    </source>
</reference>
<feature type="chain" id="PRO_5031370168" evidence="1">
    <location>
        <begin position="26"/>
        <end position="482"/>
    </location>
</feature>
<protein>
    <submittedName>
        <fullName evidence="2">Uncharacterized protein</fullName>
    </submittedName>
</protein>
<name>A0A7S4T8A5_9STRA</name>
<dbReference type="EMBL" id="HBNS01061095">
    <property type="protein sequence ID" value="CAE4668698.1"/>
    <property type="molecule type" value="Transcribed_RNA"/>
</dbReference>